<dbReference type="SMART" id="SM00283">
    <property type="entry name" value="MA"/>
    <property type="match status" value="1"/>
</dbReference>
<dbReference type="PROSITE" id="PS50885">
    <property type="entry name" value="HAMP"/>
    <property type="match status" value="1"/>
</dbReference>
<sequence length="543" mass="56486">MLHRTARAVCTYLAGFVMGVFMAVFANLGIAPKIGILCAAGIVVAAATGSAGLLSQSRLSSQAETVHVLDSASSLLHHLDTRESELKVDAYRALAEKDISGILKDLPDDLASVTDTIAELDALDLPAGVRADVEDIKSSALQFNTFIDTFVKDAQTNQAVVQQREADIATNNHAVDDKIGALEDKLAEQAAQERADMASTSTQARWTTSIALLVGLVVFLAIAIPIGRAIIRPVRRVQSVLEALAKGDLTQQAGVTGRDEIGRMAASLDEATASIRRSISAVGTSSDSLANASRQLSRVSEEISGAAHSTNNQMSDASTSSHEVSRHVSTVATGAEEMGVSIHEIARNAADAAAVASAAVRDANDANEKVERLAVSSTEIGNVLKLITSIAEQTNLLALNATIEAARAGESGKGFAVVANEVKDLAQETAKATEDIHKRVTAIQADTTAAADAIRRMSGVVEEINQYQATIASAVEEQSATTAEMSRSVAEAATGAERIAANIAGVADATAATTQGVGSAKGAAAELAQMSQDLRQLVSHFRV</sequence>
<keyword evidence="11" id="KW-1185">Reference proteome</keyword>
<feature type="transmembrane region" description="Helical" evidence="7">
    <location>
        <begin position="9"/>
        <end position="28"/>
    </location>
</feature>
<dbReference type="PANTHER" id="PTHR32089:SF112">
    <property type="entry name" value="LYSOZYME-LIKE PROTEIN-RELATED"/>
    <property type="match status" value="1"/>
</dbReference>
<feature type="domain" description="Methyl-accepting transducer" evidence="8">
    <location>
        <begin position="285"/>
        <end position="514"/>
    </location>
</feature>
<evidence type="ECO:0000256" key="3">
    <source>
        <dbReference type="ARBA" id="ARBA00023224"/>
    </source>
</evidence>
<feature type="domain" description="HAMP" evidence="9">
    <location>
        <begin position="228"/>
        <end position="280"/>
    </location>
</feature>
<reference evidence="10" key="1">
    <citation type="journal article" date="2014" name="Int. J. Syst. Evol. Microbiol.">
        <title>Complete genome sequence of Corynebacterium casei LMG S-19264T (=DSM 44701T), isolated from a smear-ripened cheese.</title>
        <authorList>
            <consortium name="US DOE Joint Genome Institute (JGI-PGF)"/>
            <person name="Walter F."/>
            <person name="Albersmeier A."/>
            <person name="Kalinowski J."/>
            <person name="Ruckert C."/>
        </authorList>
    </citation>
    <scope>NUCLEOTIDE SEQUENCE</scope>
    <source>
        <strain evidence="10">VKM Ac-1321</strain>
    </source>
</reference>
<dbReference type="SUPFAM" id="SSF58104">
    <property type="entry name" value="Methyl-accepting chemotaxis protein (MCP) signaling domain"/>
    <property type="match status" value="1"/>
</dbReference>
<protein>
    <submittedName>
        <fullName evidence="10">Methyl-accepting chemotaxis protein</fullName>
    </submittedName>
</protein>
<dbReference type="InterPro" id="IPR004089">
    <property type="entry name" value="MCPsignal_dom"/>
</dbReference>
<accession>A0A9W6NMG4</accession>
<dbReference type="GO" id="GO:0004888">
    <property type="term" value="F:transmembrane signaling receptor activity"/>
    <property type="evidence" value="ECO:0007669"/>
    <property type="project" value="InterPro"/>
</dbReference>
<keyword evidence="1 7" id="KW-0812">Transmembrane</keyword>
<keyword evidence="3 5" id="KW-0807">Transducer</keyword>
<gene>
    <name evidence="10" type="ORF">GCM10017581_047370</name>
</gene>
<dbReference type="Gene3D" id="1.10.287.950">
    <property type="entry name" value="Methyl-accepting chemotaxis protein"/>
    <property type="match status" value="1"/>
</dbReference>
<dbReference type="GO" id="GO:0006935">
    <property type="term" value="P:chemotaxis"/>
    <property type="evidence" value="ECO:0007669"/>
    <property type="project" value="InterPro"/>
</dbReference>
<dbReference type="GO" id="GO:0016020">
    <property type="term" value="C:membrane"/>
    <property type="evidence" value="ECO:0007669"/>
    <property type="project" value="InterPro"/>
</dbReference>
<dbReference type="PROSITE" id="PS50111">
    <property type="entry name" value="CHEMOTAXIS_TRANSDUC_2"/>
    <property type="match status" value="1"/>
</dbReference>
<dbReference type="GO" id="GO:0007165">
    <property type="term" value="P:signal transduction"/>
    <property type="evidence" value="ECO:0007669"/>
    <property type="project" value="UniProtKB-KW"/>
</dbReference>
<dbReference type="InterPro" id="IPR003660">
    <property type="entry name" value="HAMP_dom"/>
</dbReference>
<dbReference type="SMART" id="SM00304">
    <property type="entry name" value="HAMP"/>
    <property type="match status" value="1"/>
</dbReference>
<evidence type="ECO:0000313" key="10">
    <source>
        <dbReference type="EMBL" id="GLL02995.1"/>
    </source>
</evidence>
<evidence type="ECO:0000256" key="6">
    <source>
        <dbReference type="SAM" id="MobiDB-lite"/>
    </source>
</evidence>
<dbReference type="PANTHER" id="PTHR32089">
    <property type="entry name" value="METHYL-ACCEPTING CHEMOTAXIS PROTEIN MCPB"/>
    <property type="match status" value="1"/>
</dbReference>
<feature type="region of interest" description="Disordered" evidence="6">
    <location>
        <begin position="300"/>
        <end position="323"/>
    </location>
</feature>
<dbReference type="PRINTS" id="PR00260">
    <property type="entry name" value="CHEMTRNSDUCR"/>
</dbReference>
<dbReference type="InterPro" id="IPR004090">
    <property type="entry name" value="Chemotax_Me-accpt_rcpt"/>
</dbReference>
<reference evidence="10" key="2">
    <citation type="submission" date="2023-01" db="EMBL/GenBank/DDBJ databases">
        <authorList>
            <person name="Sun Q."/>
            <person name="Evtushenko L."/>
        </authorList>
    </citation>
    <scope>NUCLEOTIDE SEQUENCE</scope>
    <source>
        <strain evidence="10">VKM Ac-1321</strain>
    </source>
</reference>
<dbReference type="EMBL" id="BSFP01000028">
    <property type="protein sequence ID" value="GLL02995.1"/>
    <property type="molecule type" value="Genomic_DNA"/>
</dbReference>
<feature type="transmembrane region" description="Helical" evidence="7">
    <location>
        <begin position="34"/>
        <end position="54"/>
    </location>
</feature>
<organism evidence="10 11">
    <name type="scientific">Dactylosporangium matsuzakiense</name>
    <dbReference type="NCBI Taxonomy" id="53360"/>
    <lineage>
        <taxon>Bacteria</taxon>
        <taxon>Bacillati</taxon>
        <taxon>Actinomycetota</taxon>
        <taxon>Actinomycetes</taxon>
        <taxon>Micromonosporales</taxon>
        <taxon>Micromonosporaceae</taxon>
        <taxon>Dactylosporangium</taxon>
    </lineage>
</organism>
<comment type="similarity">
    <text evidence="4">Belongs to the methyl-accepting chemotaxis (MCP) protein family.</text>
</comment>
<evidence type="ECO:0000256" key="5">
    <source>
        <dbReference type="PROSITE-ProRule" id="PRU00284"/>
    </source>
</evidence>
<evidence type="ECO:0000313" key="11">
    <source>
        <dbReference type="Proteomes" id="UP001143480"/>
    </source>
</evidence>
<dbReference type="Proteomes" id="UP001143480">
    <property type="component" value="Unassembled WGS sequence"/>
</dbReference>
<dbReference type="AlphaFoldDB" id="A0A9W6NMG4"/>
<evidence type="ECO:0000256" key="1">
    <source>
        <dbReference type="ARBA" id="ARBA00022692"/>
    </source>
</evidence>
<comment type="caution">
    <text evidence="10">The sequence shown here is derived from an EMBL/GenBank/DDBJ whole genome shotgun (WGS) entry which is preliminary data.</text>
</comment>
<name>A0A9W6NMG4_9ACTN</name>
<feature type="compositionally biased region" description="Polar residues" evidence="6">
    <location>
        <begin position="307"/>
        <end position="323"/>
    </location>
</feature>
<evidence type="ECO:0000259" key="8">
    <source>
        <dbReference type="PROSITE" id="PS50111"/>
    </source>
</evidence>
<evidence type="ECO:0000256" key="7">
    <source>
        <dbReference type="SAM" id="Phobius"/>
    </source>
</evidence>
<keyword evidence="7" id="KW-0472">Membrane</keyword>
<keyword evidence="2 7" id="KW-1133">Transmembrane helix</keyword>
<evidence type="ECO:0000256" key="2">
    <source>
        <dbReference type="ARBA" id="ARBA00022989"/>
    </source>
</evidence>
<dbReference type="Pfam" id="PF00672">
    <property type="entry name" value="HAMP"/>
    <property type="match status" value="1"/>
</dbReference>
<feature type="transmembrane region" description="Helical" evidence="7">
    <location>
        <begin position="210"/>
        <end position="231"/>
    </location>
</feature>
<dbReference type="Pfam" id="PF00015">
    <property type="entry name" value="MCPsignal"/>
    <property type="match status" value="1"/>
</dbReference>
<dbReference type="CDD" id="cd06225">
    <property type="entry name" value="HAMP"/>
    <property type="match status" value="1"/>
</dbReference>
<evidence type="ECO:0000256" key="4">
    <source>
        <dbReference type="ARBA" id="ARBA00029447"/>
    </source>
</evidence>
<proteinExistence type="inferred from homology"/>
<evidence type="ECO:0000259" key="9">
    <source>
        <dbReference type="PROSITE" id="PS50885"/>
    </source>
</evidence>